<dbReference type="Proteomes" id="UP000199371">
    <property type="component" value="Unassembled WGS sequence"/>
</dbReference>
<sequence length="352" mass="38539">MKLKRRAEDGFNMSFLDVMACGLGAVILILILVDFNAFVPEPTDETNKLQQELNAAQQQREQLQKSIDELSNKIALESSSQQDVKLSQSDTSSDQSKLLQQISTELAVVADLEKQLAAIARLPVPDANVQLSGSGQQNYITGLKVEGQEIGILLDKSASMMGENLLEVLRYMALPDNQKLALPKWQRSRRAAQWLLARLPKNAKVTVVAFSEDAIMLGQRPASSAQVSDSMNAIVRDIGKLVPSGGTNLQIGLQKLRELHPGVTDVYLITDGLPTLGDGLGVRCRGLLTSKKSISSQCRQELLVETVKRAGQGLRMNVILLPIEGDPYASAMYWSWSQVTQGTFLAPAKEWP</sequence>
<evidence type="ECO:0000313" key="4">
    <source>
        <dbReference type="EMBL" id="SEH54893.1"/>
    </source>
</evidence>
<keyword evidence="2" id="KW-0812">Transmembrane</keyword>
<name>A0A1H6J5U7_9GAMM</name>
<evidence type="ECO:0000256" key="2">
    <source>
        <dbReference type="SAM" id="Phobius"/>
    </source>
</evidence>
<gene>
    <name evidence="4" type="ORF">SAMN05660691_00043</name>
</gene>
<dbReference type="RefSeq" id="WP_092788955.1">
    <property type="nucleotide sequence ID" value="NZ_FNXF01000001.1"/>
</dbReference>
<dbReference type="Gene3D" id="3.40.50.410">
    <property type="entry name" value="von Willebrand factor, type A domain"/>
    <property type="match status" value="1"/>
</dbReference>
<keyword evidence="2" id="KW-1133">Transmembrane helix</keyword>
<dbReference type="OrthoDB" id="185358at2"/>
<keyword evidence="1" id="KW-0175">Coiled coil</keyword>
<protein>
    <submittedName>
        <fullName evidence="4">von Willebrand factor type A domain-containing protein</fullName>
    </submittedName>
</protein>
<proteinExistence type="predicted"/>
<keyword evidence="5" id="KW-1185">Reference proteome</keyword>
<evidence type="ECO:0000259" key="3">
    <source>
        <dbReference type="Pfam" id="PF13519"/>
    </source>
</evidence>
<dbReference type="InterPro" id="IPR036465">
    <property type="entry name" value="vWFA_dom_sf"/>
</dbReference>
<feature type="transmembrane region" description="Helical" evidence="2">
    <location>
        <begin position="12"/>
        <end position="33"/>
    </location>
</feature>
<reference evidence="5" key="1">
    <citation type="submission" date="2016-10" db="EMBL/GenBank/DDBJ databases">
        <authorList>
            <person name="Varghese N."/>
            <person name="Submissions S."/>
        </authorList>
    </citation>
    <scope>NUCLEOTIDE SEQUENCE [LARGE SCALE GENOMIC DNA]</scope>
    <source>
        <strain evidence="5">DSM 17616</strain>
    </source>
</reference>
<feature type="coiled-coil region" evidence="1">
    <location>
        <begin position="46"/>
        <end position="80"/>
    </location>
</feature>
<keyword evidence="2" id="KW-0472">Membrane</keyword>
<dbReference type="AlphaFoldDB" id="A0A1H6J5U7"/>
<dbReference type="EMBL" id="FNXF01000001">
    <property type="protein sequence ID" value="SEH54893.1"/>
    <property type="molecule type" value="Genomic_DNA"/>
</dbReference>
<dbReference type="Pfam" id="PF13519">
    <property type="entry name" value="VWA_2"/>
    <property type="match status" value="1"/>
</dbReference>
<accession>A0A1H6J5U7</accession>
<feature type="domain" description="VWFA" evidence="3">
    <location>
        <begin position="152"/>
        <end position="272"/>
    </location>
</feature>
<dbReference type="CDD" id="cd00198">
    <property type="entry name" value="vWFA"/>
    <property type="match status" value="1"/>
</dbReference>
<organism evidence="4 5">
    <name type="scientific">Rheinheimera pacifica</name>
    <dbReference type="NCBI Taxonomy" id="173990"/>
    <lineage>
        <taxon>Bacteria</taxon>
        <taxon>Pseudomonadati</taxon>
        <taxon>Pseudomonadota</taxon>
        <taxon>Gammaproteobacteria</taxon>
        <taxon>Chromatiales</taxon>
        <taxon>Chromatiaceae</taxon>
        <taxon>Rheinheimera</taxon>
    </lineage>
</organism>
<dbReference type="InterPro" id="IPR002035">
    <property type="entry name" value="VWF_A"/>
</dbReference>
<evidence type="ECO:0000313" key="5">
    <source>
        <dbReference type="Proteomes" id="UP000199371"/>
    </source>
</evidence>
<dbReference type="SUPFAM" id="SSF53300">
    <property type="entry name" value="vWA-like"/>
    <property type="match status" value="1"/>
</dbReference>
<evidence type="ECO:0000256" key="1">
    <source>
        <dbReference type="SAM" id="Coils"/>
    </source>
</evidence>
<dbReference type="STRING" id="173990.SAMN05660691_00043"/>